<dbReference type="AlphaFoldDB" id="A0A319E4P5"/>
<organism evidence="4 5">
    <name type="scientific">Aspergillus ellipticus CBS 707.79</name>
    <dbReference type="NCBI Taxonomy" id="1448320"/>
    <lineage>
        <taxon>Eukaryota</taxon>
        <taxon>Fungi</taxon>
        <taxon>Dikarya</taxon>
        <taxon>Ascomycota</taxon>
        <taxon>Pezizomycotina</taxon>
        <taxon>Eurotiomycetes</taxon>
        <taxon>Eurotiomycetidae</taxon>
        <taxon>Eurotiales</taxon>
        <taxon>Aspergillaceae</taxon>
        <taxon>Aspergillus</taxon>
        <taxon>Aspergillus subgen. Circumdati</taxon>
    </lineage>
</organism>
<name>A0A319E4P5_9EURO</name>
<dbReference type="InterPro" id="IPR013087">
    <property type="entry name" value="Znf_C2H2_type"/>
</dbReference>
<feature type="domain" description="C2H2-type" evidence="3">
    <location>
        <begin position="47"/>
        <end position="72"/>
    </location>
</feature>
<dbReference type="Gene3D" id="3.30.160.60">
    <property type="entry name" value="Classic Zinc Finger"/>
    <property type="match status" value="1"/>
</dbReference>
<protein>
    <recommendedName>
        <fullName evidence="3">C2H2-type domain-containing protein</fullName>
    </recommendedName>
</protein>
<feature type="compositionally biased region" description="Polar residues" evidence="2">
    <location>
        <begin position="1"/>
        <end position="16"/>
    </location>
</feature>
<dbReference type="EMBL" id="KZ825850">
    <property type="protein sequence ID" value="PYH95578.1"/>
    <property type="molecule type" value="Genomic_DNA"/>
</dbReference>
<dbReference type="VEuPathDB" id="FungiDB:BO71DRAFT_397820"/>
<dbReference type="InterPro" id="IPR036236">
    <property type="entry name" value="Znf_C2H2_sf"/>
</dbReference>
<dbReference type="SUPFAM" id="SSF57667">
    <property type="entry name" value="beta-beta-alpha zinc fingers"/>
    <property type="match status" value="1"/>
</dbReference>
<accession>A0A319E4P5</accession>
<keyword evidence="5" id="KW-1185">Reference proteome</keyword>
<evidence type="ECO:0000313" key="4">
    <source>
        <dbReference type="EMBL" id="PYH95578.1"/>
    </source>
</evidence>
<evidence type="ECO:0000259" key="3">
    <source>
        <dbReference type="PROSITE" id="PS50157"/>
    </source>
</evidence>
<feature type="region of interest" description="Disordered" evidence="2">
    <location>
        <begin position="1"/>
        <end position="50"/>
    </location>
</feature>
<keyword evidence="1" id="KW-0863">Zinc-finger</keyword>
<reference evidence="4 5" key="1">
    <citation type="submission" date="2018-02" db="EMBL/GenBank/DDBJ databases">
        <title>The genomes of Aspergillus section Nigri reveals drivers in fungal speciation.</title>
        <authorList>
            <consortium name="DOE Joint Genome Institute"/>
            <person name="Vesth T.C."/>
            <person name="Nybo J."/>
            <person name="Theobald S."/>
            <person name="Brandl J."/>
            <person name="Frisvad J.C."/>
            <person name="Nielsen K.F."/>
            <person name="Lyhne E.K."/>
            <person name="Kogle M.E."/>
            <person name="Kuo A."/>
            <person name="Riley R."/>
            <person name="Clum A."/>
            <person name="Nolan M."/>
            <person name="Lipzen A."/>
            <person name="Salamov A."/>
            <person name="Henrissat B."/>
            <person name="Wiebenga A."/>
            <person name="De vries R.P."/>
            <person name="Grigoriev I.V."/>
            <person name="Mortensen U.H."/>
            <person name="Andersen M.R."/>
            <person name="Baker S.E."/>
        </authorList>
    </citation>
    <scope>NUCLEOTIDE SEQUENCE [LARGE SCALE GENOMIC DNA]</scope>
    <source>
        <strain evidence="4 5">CBS 707.79</strain>
    </source>
</reference>
<sequence length="78" mass="8754">MDTPTNATVNDASSDNDVPLTNGVPGTDANPSTNSTEEPPSTTPRMFSCDRDGCTRSFIRERDLRRHIRCLHEVRSWF</sequence>
<evidence type="ECO:0000256" key="1">
    <source>
        <dbReference type="PROSITE-ProRule" id="PRU00042"/>
    </source>
</evidence>
<evidence type="ECO:0000313" key="5">
    <source>
        <dbReference type="Proteomes" id="UP000247810"/>
    </source>
</evidence>
<feature type="compositionally biased region" description="Low complexity" evidence="2">
    <location>
        <begin position="30"/>
        <end position="44"/>
    </location>
</feature>
<dbReference type="GO" id="GO:0008270">
    <property type="term" value="F:zinc ion binding"/>
    <property type="evidence" value="ECO:0007669"/>
    <property type="project" value="UniProtKB-KW"/>
</dbReference>
<dbReference type="PROSITE" id="PS50157">
    <property type="entry name" value="ZINC_FINGER_C2H2_2"/>
    <property type="match status" value="1"/>
</dbReference>
<evidence type="ECO:0000256" key="2">
    <source>
        <dbReference type="SAM" id="MobiDB-lite"/>
    </source>
</evidence>
<keyword evidence="1" id="KW-0862">Zinc</keyword>
<proteinExistence type="predicted"/>
<gene>
    <name evidence="4" type="ORF">BO71DRAFT_397820</name>
</gene>
<dbReference type="OrthoDB" id="8922241at2759"/>
<dbReference type="Proteomes" id="UP000247810">
    <property type="component" value="Unassembled WGS sequence"/>
</dbReference>
<dbReference type="PROSITE" id="PS00028">
    <property type="entry name" value="ZINC_FINGER_C2H2_1"/>
    <property type="match status" value="1"/>
</dbReference>
<keyword evidence="1" id="KW-0479">Metal-binding</keyword>